<dbReference type="PANTHER" id="PTHR36438">
    <property type="entry name" value="IRON-SULFUR CLUSTER REPAIR PROTEIN YTFE"/>
    <property type="match status" value="1"/>
</dbReference>
<dbReference type="Gene3D" id="1.10.3910.10">
    <property type="entry name" value="SP0561-like"/>
    <property type="match status" value="1"/>
</dbReference>
<protein>
    <submittedName>
        <fullName evidence="7">Iron-sulfur cluster repair di-iron protein</fullName>
    </submittedName>
    <submittedName>
        <fullName evidence="6">ScdA</fullName>
    </submittedName>
</protein>
<dbReference type="PANTHER" id="PTHR36438:SF1">
    <property type="entry name" value="IRON-SULFUR CLUSTER REPAIR PROTEIN YTFE"/>
    <property type="match status" value="1"/>
</dbReference>
<evidence type="ECO:0000259" key="5">
    <source>
        <dbReference type="Pfam" id="PF01814"/>
    </source>
</evidence>
<dbReference type="STRING" id="363870.NG54_10020"/>
<dbReference type="Pfam" id="PF01814">
    <property type="entry name" value="Hemerythrin"/>
    <property type="match status" value="1"/>
</dbReference>
<dbReference type="Proteomes" id="UP000030588">
    <property type="component" value="Unassembled WGS sequence"/>
</dbReference>
<evidence type="ECO:0000313" key="6">
    <source>
        <dbReference type="EMBL" id="KHD85347.1"/>
    </source>
</evidence>
<evidence type="ECO:0000256" key="1">
    <source>
        <dbReference type="ARBA" id="ARBA00004496"/>
    </source>
</evidence>
<evidence type="ECO:0000313" key="9">
    <source>
        <dbReference type="Proteomes" id="UP000476934"/>
    </source>
</evidence>
<proteinExistence type="predicted"/>
<dbReference type="Pfam" id="PF04405">
    <property type="entry name" value="ScdA_N"/>
    <property type="match status" value="1"/>
</dbReference>
<dbReference type="RefSeq" id="WP_025731050.1">
    <property type="nucleotide sequence ID" value="NZ_JAAIWK010000036.1"/>
</dbReference>
<dbReference type="EMBL" id="JAAIWK010000036">
    <property type="protein sequence ID" value="NEY21510.1"/>
    <property type="molecule type" value="Genomic_DNA"/>
</dbReference>
<dbReference type="Gene3D" id="1.20.120.520">
    <property type="entry name" value="nmb1532 protein domain like"/>
    <property type="match status" value="1"/>
</dbReference>
<name>A0A0A6XZ16_9BACI</name>
<evidence type="ECO:0000256" key="2">
    <source>
        <dbReference type="ARBA" id="ARBA00022490"/>
    </source>
</evidence>
<evidence type="ECO:0000313" key="7">
    <source>
        <dbReference type="EMBL" id="NEY21510.1"/>
    </source>
</evidence>
<sequence length="233" mass="27336">MELFNVEQTVGEVVTLFPQSADIFKKNRIDFCCGGNISVKDAAEKRGLSGEELLSTIADLYKQKEHRNDQNWNEASFTEIIDHIQQTHHQFLQEELPSLSPYVSKVMRVHGVKYPHLVELYHLFNQLKAEFLEHTEKEDSEQFPSIKQYDHEPTVEHYQEATKELTDLEHEHASVGDILKRIRVITNDYTLPEDACRTFQLVYKRLENLENDTFQHIHLENNILFKRLLEQAS</sequence>
<keyword evidence="2" id="KW-0963">Cytoplasm</keyword>
<organism evidence="6 8">
    <name type="scientific">Heyndrickxia ginsengihumi</name>
    <dbReference type="NCBI Taxonomy" id="363870"/>
    <lineage>
        <taxon>Bacteria</taxon>
        <taxon>Bacillati</taxon>
        <taxon>Bacillota</taxon>
        <taxon>Bacilli</taxon>
        <taxon>Bacillales</taxon>
        <taxon>Bacillaceae</taxon>
        <taxon>Heyndrickxia</taxon>
    </lineage>
</organism>
<comment type="subcellular location">
    <subcellularLocation>
        <location evidence="1">Cytoplasm</location>
    </subcellularLocation>
</comment>
<evidence type="ECO:0000256" key="3">
    <source>
        <dbReference type="ARBA" id="ARBA00022723"/>
    </source>
</evidence>
<gene>
    <name evidence="7" type="primary">ric</name>
    <name evidence="7" type="ORF">G4D61_16325</name>
    <name evidence="6" type="ORF">NG54_10020</name>
</gene>
<reference evidence="7 9" key="2">
    <citation type="submission" date="2020-02" db="EMBL/GenBank/DDBJ databases">
        <authorList>
            <person name="Feng H."/>
        </authorList>
    </citation>
    <scope>NUCLEOTIDE SEQUENCE [LARGE SCALE GENOMIC DNA]</scope>
    <source>
        <strain evidence="7 9">Gsoil 114</strain>
    </source>
</reference>
<dbReference type="OrthoDB" id="9797132at2"/>
<dbReference type="Proteomes" id="UP000476934">
    <property type="component" value="Unassembled WGS sequence"/>
</dbReference>
<dbReference type="AlphaFoldDB" id="A0A0A6XZ16"/>
<feature type="domain" description="Hemerythrin-like" evidence="5">
    <location>
        <begin position="83"/>
        <end position="228"/>
    </location>
</feature>
<keyword evidence="3" id="KW-0479">Metal-binding</keyword>
<evidence type="ECO:0000256" key="4">
    <source>
        <dbReference type="ARBA" id="ARBA00023004"/>
    </source>
</evidence>
<dbReference type="NCBIfam" id="TIGR03652">
    <property type="entry name" value="FeS_repair_RIC"/>
    <property type="match status" value="1"/>
</dbReference>
<keyword evidence="4" id="KW-0408">Iron</keyword>
<keyword evidence="9" id="KW-1185">Reference proteome</keyword>
<reference evidence="7 9" key="3">
    <citation type="submission" date="2020-03" db="EMBL/GenBank/DDBJ databases">
        <title>Bacillus aquiflavi sp. nov., isolated from yellow water of strong flavor Chinese baijiu in Yibin region of China.</title>
        <authorList>
            <person name="Xie J."/>
        </authorList>
    </citation>
    <scope>NUCLEOTIDE SEQUENCE [LARGE SCALE GENOMIC DNA]</scope>
    <source>
        <strain evidence="7 9">Gsoil 114</strain>
    </source>
</reference>
<dbReference type="GO" id="GO:0005737">
    <property type="term" value="C:cytoplasm"/>
    <property type="evidence" value="ECO:0007669"/>
    <property type="project" value="UniProtKB-SubCell"/>
</dbReference>
<comment type="caution">
    <text evidence="6">The sequence shown here is derived from an EMBL/GenBank/DDBJ whole genome shotgun (WGS) entry which is preliminary data.</text>
</comment>
<evidence type="ECO:0000313" key="8">
    <source>
        <dbReference type="Proteomes" id="UP000030588"/>
    </source>
</evidence>
<dbReference type="EMBL" id="JRUN01000026">
    <property type="protein sequence ID" value="KHD85347.1"/>
    <property type="molecule type" value="Genomic_DNA"/>
</dbReference>
<accession>A0A0A6XZ16</accession>
<dbReference type="InterPro" id="IPR019903">
    <property type="entry name" value="RIC_family"/>
</dbReference>
<reference evidence="6 8" key="1">
    <citation type="submission" date="2014-10" db="EMBL/GenBank/DDBJ databases">
        <title>Draft genome of phytase producing Bacillus ginsengihumi strain M2.11.</title>
        <authorList>
            <person name="Toymentseva A."/>
            <person name="Boulygina E.A."/>
            <person name="Kazakov S.V."/>
            <person name="Kayumov I."/>
            <person name="Suleimanova A.D."/>
            <person name="Mardanova A.M."/>
            <person name="Maria S.N."/>
            <person name="Sergey M.Y."/>
            <person name="Sharipova M.R."/>
        </authorList>
    </citation>
    <scope>NUCLEOTIDE SEQUENCE [LARGE SCALE GENOMIC DNA]</scope>
    <source>
        <strain evidence="6 8">M2.11</strain>
    </source>
</reference>
<dbReference type="InterPro" id="IPR038062">
    <property type="entry name" value="ScdA-like_N_sf"/>
</dbReference>
<dbReference type="GO" id="GO:0046872">
    <property type="term" value="F:metal ion binding"/>
    <property type="evidence" value="ECO:0007669"/>
    <property type="project" value="UniProtKB-KW"/>
</dbReference>
<dbReference type="InterPro" id="IPR012312">
    <property type="entry name" value="Hemerythrin-like"/>
</dbReference>